<dbReference type="SUPFAM" id="SSF51735">
    <property type="entry name" value="NAD(P)-binding Rossmann-fold domains"/>
    <property type="match status" value="1"/>
</dbReference>
<evidence type="ECO:0000259" key="1">
    <source>
        <dbReference type="Pfam" id="PF01408"/>
    </source>
</evidence>
<evidence type="ECO:0000313" key="3">
    <source>
        <dbReference type="EMBL" id="SVA02562.1"/>
    </source>
</evidence>
<dbReference type="PANTHER" id="PTHR43708:SF3">
    <property type="entry name" value="OXIDOREDUCTASE"/>
    <property type="match status" value="1"/>
</dbReference>
<dbReference type="Pfam" id="PF02894">
    <property type="entry name" value="GFO_IDH_MocA_C"/>
    <property type="match status" value="1"/>
</dbReference>
<reference evidence="3" key="1">
    <citation type="submission" date="2018-05" db="EMBL/GenBank/DDBJ databases">
        <authorList>
            <person name="Lanie J.A."/>
            <person name="Ng W.-L."/>
            <person name="Kazmierczak K.M."/>
            <person name="Andrzejewski T.M."/>
            <person name="Davidsen T.M."/>
            <person name="Wayne K.J."/>
            <person name="Tettelin H."/>
            <person name="Glass J.I."/>
            <person name="Rusch D."/>
            <person name="Podicherti R."/>
            <person name="Tsui H.-C.T."/>
            <person name="Winkler M.E."/>
        </authorList>
    </citation>
    <scope>NUCLEOTIDE SEQUENCE</scope>
</reference>
<dbReference type="Gene3D" id="3.40.50.720">
    <property type="entry name" value="NAD(P)-binding Rossmann-like Domain"/>
    <property type="match status" value="1"/>
</dbReference>
<organism evidence="3">
    <name type="scientific">marine metagenome</name>
    <dbReference type="NCBI Taxonomy" id="408172"/>
    <lineage>
        <taxon>unclassified sequences</taxon>
        <taxon>metagenomes</taxon>
        <taxon>ecological metagenomes</taxon>
    </lineage>
</organism>
<dbReference type="Pfam" id="PF01408">
    <property type="entry name" value="GFO_IDH_MocA"/>
    <property type="match status" value="1"/>
</dbReference>
<sequence length="283" mass="32520">MIKESNLDVVVIASPTHTHFQMAMNLLEAGIHVIVEKPMAMNYQEAFKIFELAENNNCLITVFQPRRLAAYFQQILVIIEKNVIGNIFWVHLAHFDYCRRNDWQSLSKYGGGMLRNYGSHFIDLLLQLIGYDIINTYCYANKYISLGDADDIVKIVLQTETNKLGEITINQASLIKPYELYIWGNKGSIKYSNGQITIESFDTIDSEIVLEDTLNRNDRIYPKDNIKSNLKIVNVDSKQEKNVYTNFADAINQKDKLIVPVKQTLEVVKTIDNCIENSSFYNV</sequence>
<dbReference type="InterPro" id="IPR004104">
    <property type="entry name" value="Gfo/Idh/MocA-like_OxRdtase_C"/>
</dbReference>
<feature type="domain" description="Gfo/Idh/MocA-like oxidoreductase C-terminal" evidence="2">
    <location>
        <begin position="79"/>
        <end position="278"/>
    </location>
</feature>
<feature type="domain" description="Gfo/Idh/MocA-like oxidoreductase N-terminal" evidence="1">
    <location>
        <begin position="1"/>
        <end position="62"/>
    </location>
</feature>
<dbReference type="EMBL" id="UINC01003018">
    <property type="protein sequence ID" value="SVA02562.1"/>
    <property type="molecule type" value="Genomic_DNA"/>
</dbReference>
<dbReference type="PANTHER" id="PTHR43708">
    <property type="entry name" value="CONSERVED EXPRESSED OXIDOREDUCTASE (EUROFUNG)"/>
    <property type="match status" value="1"/>
</dbReference>
<dbReference type="InterPro" id="IPR051317">
    <property type="entry name" value="Gfo/Idh/MocA_oxidoreduct"/>
</dbReference>
<gene>
    <name evidence="3" type="ORF">METZ01_LOCUS55416</name>
</gene>
<dbReference type="InterPro" id="IPR036291">
    <property type="entry name" value="NAD(P)-bd_dom_sf"/>
</dbReference>
<dbReference type="GO" id="GO:0000166">
    <property type="term" value="F:nucleotide binding"/>
    <property type="evidence" value="ECO:0007669"/>
    <property type="project" value="InterPro"/>
</dbReference>
<dbReference type="Gene3D" id="3.30.360.10">
    <property type="entry name" value="Dihydrodipicolinate Reductase, domain 2"/>
    <property type="match status" value="1"/>
</dbReference>
<evidence type="ECO:0008006" key="4">
    <source>
        <dbReference type="Google" id="ProtNLM"/>
    </source>
</evidence>
<dbReference type="InterPro" id="IPR000683">
    <property type="entry name" value="Gfo/Idh/MocA-like_OxRdtase_N"/>
</dbReference>
<dbReference type="SUPFAM" id="SSF55347">
    <property type="entry name" value="Glyceraldehyde-3-phosphate dehydrogenase-like, C-terminal domain"/>
    <property type="match status" value="1"/>
</dbReference>
<protein>
    <recommendedName>
        <fullName evidence="4">Gfo/Idh/MocA-like oxidoreductase N-terminal domain-containing protein</fullName>
    </recommendedName>
</protein>
<accession>A0A381SEQ3</accession>
<proteinExistence type="predicted"/>
<dbReference type="AlphaFoldDB" id="A0A381SEQ3"/>
<name>A0A381SEQ3_9ZZZZ</name>
<evidence type="ECO:0000259" key="2">
    <source>
        <dbReference type="Pfam" id="PF02894"/>
    </source>
</evidence>